<dbReference type="RefSeq" id="WP_244353018.1">
    <property type="nucleotide sequence ID" value="NZ_AP025635.1"/>
</dbReference>
<dbReference type="Proteomes" id="UP000831692">
    <property type="component" value="Chromosome"/>
</dbReference>
<dbReference type="EMBL" id="AP025635">
    <property type="protein sequence ID" value="BDG67569.1"/>
    <property type="molecule type" value="Genomic_DNA"/>
</dbReference>
<protein>
    <submittedName>
        <fullName evidence="1">Uncharacterized protein</fullName>
    </submittedName>
</protein>
<name>A0ABN6NPJ9_9ENTE</name>
<reference evidence="1 2" key="1">
    <citation type="submission" date="2022-03" db="EMBL/GenBank/DDBJ databases">
        <title>Complete genome sequence of Enterococcus innesii DB-1.</title>
        <authorList>
            <person name="Fukuda D."/>
            <person name="Nolasco-Hipolito C."/>
        </authorList>
    </citation>
    <scope>NUCLEOTIDE SEQUENCE [LARGE SCALE GENOMIC DNA]</scope>
    <source>
        <strain evidence="1 2">DB-1</strain>
    </source>
</reference>
<sequence>MKHINKQSHLSSEIELLFDNKKLDLLKYLGILYQAKDICRQRQLSLEQLLYYYYMLYFETTDINTPLIYKYLRDKKQINEIIIYLENLEFVQIHGDLFTRLNKLKVSISETGINAIDSLQSESVEMYLKQIIAIMEKYPYGTKNLEFQKLLYEGEF</sequence>
<gene>
    <name evidence="1" type="ORF">ENLAB_11330</name>
</gene>
<dbReference type="GeneID" id="83457115"/>
<evidence type="ECO:0000313" key="2">
    <source>
        <dbReference type="Proteomes" id="UP000831692"/>
    </source>
</evidence>
<proteinExistence type="predicted"/>
<organism evidence="1 2">
    <name type="scientific">Enterococcus innesii</name>
    <dbReference type="NCBI Taxonomy" id="2839759"/>
    <lineage>
        <taxon>Bacteria</taxon>
        <taxon>Bacillati</taxon>
        <taxon>Bacillota</taxon>
        <taxon>Bacilli</taxon>
        <taxon>Lactobacillales</taxon>
        <taxon>Enterococcaceae</taxon>
        <taxon>Enterococcus</taxon>
    </lineage>
</organism>
<keyword evidence="2" id="KW-1185">Reference proteome</keyword>
<accession>A0ABN6NPJ9</accession>
<evidence type="ECO:0000313" key="1">
    <source>
        <dbReference type="EMBL" id="BDG67569.1"/>
    </source>
</evidence>